<dbReference type="Proteomes" id="UP000252519">
    <property type="component" value="Unassembled WGS sequence"/>
</dbReference>
<dbReference type="EMBL" id="JOJR01000048">
    <property type="protein sequence ID" value="RCN48303.1"/>
    <property type="molecule type" value="Genomic_DNA"/>
</dbReference>
<comment type="caution">
    <text evidence="2">The sequence shown here is derived from an EMBL/GenBank/DDBJ whole genome shotgun (WGS) entry which is preliminary data.</text>
</comment>
<dbReference type="OrthoDB" id="10415024at2759"/>
<reference evidence="2 3" key="1">
    <citation type="submission" date="2014-10" db="EMBL/GenBank/DDBJ databases">
        <title>Draft genome of the hookworm Ancylostoma caninum.</title>
        <authorList>
            <person name="Mitreva M."/>
        </authorList>
    </citation>
    <scope>NUCLEOTIDE SEQUENCE [LARGE SCALE GENOMIC DNA]</scope>
    <source>
        <strain evidence="2 3">Baltimore</strain>
    </source>
</reference>
<protein>
    <submittedName>
        <fullName evidence="2">Uncharacterized protein</fullName>
    </submittedName>
</protein>
<evidence type="ECO:0000256" key="1">
    <source>
        <dbReference type="SAM" id="MobiDB-lite"/>
    </source>
</evidence>
<evidence type="ECO:0000313" key="2">
    <source>
        <dbReference type="EMBL" id="RCN48303.1"/>
    </source>
</evidence>
<proteinExistence type="predicted"/>
<sequence length="74" mass="8525">MKSRKKIMDEEEKKKLAPCEVEIRIESDSVHLEIPEEQPGTSSPSMKKTLSMSSLRAKLRDQRAKFRSTWDSSS</sequence>
<dbReference type="AlphaFoldDB" id="A0A368GVA5"/>
<feature type="compositionally biased region" description="Polar residues" evidence="1">
    <location>
        <begin position="39"/>
        <end position="54"/>
    </location>
</feature>
<evidence type="ECO:0000313" key="3">
    <source>
        <dbReference type="Proteomes" id="UP000252519"/>
    </source>
</evidence>
<gene>
    <name evidence="2" type="ORF">ANCCAN_05592</name>
</gene>
<feature type="region of interest" description="Disordered" evidence="1">
    <location>
        <begin position="30"/>
        <end position="74"/>
    </location>
</feature>
<name>A0A368GVA5_ANCCA</name>
<keyword evidence="3" id="KW-1185">Reference proteome</keyword>
<accession>A0A368GVA5</accession>
<organism evidence="2 3">
    <name type="scientific">Ancylostoma caninum</name>
    <name type="common">Dog hookworm</name>
    <dbReference type="NCBI Taxonomy" id="29170"/>
    <lineage>
        <taxon>Eukaryota</taxon>
        <taxon>Metazoa</taxon>
        <taxon>Ecdysozoa</taxon>
        <taxon>Nematoda</taxon>
        <taxon>Chromadorea</taxon>
        <taxon>Rhabditida</taxon>
        <taxon>Rhabditina</taxon>
        <taxon>Rhabditomorpha</taxon>
        <taxon>Strongyloidea</taxon>
        <taxon>Ancylostomatidae</taxon>
        <taxon>Ancylostomatinae</taxon>
        <taxon>Ancylostoma</taxon>
    </lineage>
</organism>